<name>A0A5N0TEP7_9GAMM</name>
<dbReference type="Pfam" id="PF05354">
    <property type="entry name" value="Phage_attach"/>
    <property type="match status" value="1"/>
</dbReference>
<comment type="caution">
    <text evidence="1">The sequence shown here is derived from an EMBL/GenBank/DDBJ whole genome shotgun (WGS) entry which is preliminary data.</text>
</comment>
<dbReference type="RefSeq" id="WP_150863021.1">
    <property type="nucleotide sequence ID" value="NZ_VYXP01000002.1"/>
</dbReference>
<evidence type="ECO:0000313" key="2">
    <source>
        <dbReference type="Proteomes" id="UP000325372"/>
    </source>
</evidence>
<evidence type="ECO:0000313" key="1">
    <source>
        <dbReference type="EMBL" id="KAA9133460.1"/>
    </source>
</evidence>
<keyword evidence="2" id="KW-1185">Reference proteome</keyword>
<dbReference type="Proteomes" id="UP000325372">
    <property type="component" value="Unassembled WGS sequence"/>
</dbReference>
<dbReference type="GO" id="GO:0019068">
    <property type="term" value="P:virion assembly"/>
    <property type="evidence" value="ECO:0007669"/>
    <property type="project" value="InterPro"/>
</dbReference>
<dbReference type="EMBL" id="VYXP01000002">
    <property type="protein sequence ID" value="KAA9133460.1"/>
    <property type="molecule type" value="Genomic_DNA"/>
</dbReference>
<dbReference type="AlphaFoldDB" id="A0A5N0TEP7"/>
<gene>
    <name evidence="1" type="ORF">F3N42_03665</name>
</gene>
<proteinExistence type="predicted"/>
<accession>A0A5N0TEP7</accession>
<sequence length="93" mass="9869">MEAATSYAAFDACAVDATLAGSPVTVVLDRDVELQDVNGDISGRVTTADFKTNVVTSWTEGQLLTVGSENFRLAEEIANDGYIMSILCHPVTV</sequence>
<dbReference type="InterPro" id="IPR008018">
    <property type="entry name" value="Phage_tail_attach_FII"/>
</dbReference>
<reference evidence="1 2" key="1">
    <citation type="submission" date="2019-09" db="EMBL/GenBank/DDBJ databases">
        <title>Wenzhouxiangella sp. Genome sequencing and assembly.</title>
        <authorList>
            <person name="Zhang R."/>
        </authorList>
    </citation>
    <scope>NUCLEOTIDE SEQUENCE [LARGE SCALE GENOMIC DNA]</scope>
    <source>
        <strain evidence="1 2">W260</strain>
    </source>
</reference>
<protein>
    <submittedName>
        <fullName evidence="1">Uncharacterized protein</fullName>
    </submittedName>
</protein>
<organism evidence="1 2">
    <name type="scientific">Marinihelvus fidelis</name>
    <dbReference type="NCBI Taxonomy" id="2613842"/>
    <lineage>
        <taxon>Bacteria</taxon>
        <taxon>Pseudomonadati</taxon>
        <taxon>Pseudomonadota</taxon>
        <taxon>Gammaproteobacteria</taxon>
        <taxon>Chromatiales</taxon>
        <taxon>Wenzhouxiangellaceae</taxon>
        <taxon>Marinihelvus</taxon>
    </lineage>
</organism>